<dbReference type="EMBL" id="BMZA01000006">
    <property type="protein sequence ID" value="GGZ04836.1"/>
    <property type="molecule type" value="Genomic_DNA"/>
</dbReference>
<evidence type="ECO:0000313" key="3">
    <source>
        <dbReference type="EMBL" id="GGZ04836.1"/>
    </source>
</evidence>
<dbReference type="PROSITE" id="PS51257">
    <property type="entry name" value="PROKAR_LIPOPROTEIN"/>
    <property type="match status" value="1"/>
</dbReference>
<accession>A0A918PFE1</accession>
<name>A0A918PFE1_9SPHN</name>
<feature type="signal peptide" evidence="2">
    <location>
        <begin position="1"/>
        <end position="20"/>
    </location>
</feature>
<dbReference type="Proteomes" id="UP000648075">
    <property type="component" value="Unassembled WGS sequence"/>
</dbReference>
<feature type="chain" id="PRO_5037632117" description="Fungal lipase-like domain-containing protein" evidence="2">
    <location>
        <begin position="21"/>
        <end position="349"/>
    </location>
</feature>
<dbReference type="RefSeq" id="WP_189621024.1">
    <property type="nucleotide sequence ID" value="NZ_BMZA01000006.1"/>
</dbReference>
<sequence>MMVRVIVAALVCLAGLSGCAGTIPDLTQARGPCIDRPGGWCDFTRQLAADSYAYAEMATNAYCDDARDFTLPPGYVEVRREPSQELCRLERRADAGDKAARSQLKAERAAWKAAHPDAPPLHGFAYVVYDRKDAAGALVERIIAFRGTDGFDFADWIHGNFGKAQLAMGQKLYEDELARLKADGHGGVPVRVTGHSLGGAIALQVSVTYPGVDAYVFNPSPNYDFEPGLPNNRRVAVIERGEFLQEFRKRKMPARQELLVLSCNPAKNAISAHSIRRLAECLIWIAARETAGAKEALKLNAITEPPQGEIANQRWGLDPEPEPLPDPQGEADAAKADALKAAITGNSAK</sequence>
<dbReference type="Gene3D" id="3.40.50.1820">
    <property type="entry name" value="alpha/beta hydrolase"/>
    <property type="match status" value="1"/>
</dbReference>
<keyword evidence="2" id="KW-0732">Signal</keyword>
<protein>
    <recommendedName>
        <fullName evidence="5">Fungal lipase-like domain-containing protein</fullName>
    </recommendedName>
</protein>
<gene>
    <name evidence="3" type="ORF">GCM10011614_19590</name>
</gene>
<dbReference type="InterPro" id="IPR029058">
    <property type="entry name" value="AB_hydrolase_fold"/>
</dbReference>
<keyword evidence="4" id="KW-1185">Reference proteome</keyword>
<feature type="region of interest" description="Disordered" evidence="1">
    <location>
        <begin position="308"/>
        <end position="333"/>
    </location>
</feature>
<reference evidence="3" key="2">
    <citation type="submission" date="2020-09" db="EMBL/GenBank/DDBJ databases">
        <authorList>
            <person name="Sun Q."/>
            <person name="Kim S."/>
        </authorList>
    </citation>
    <scope>NUCLEOTIDE SEQUENCE</scope>
    <source>
        <strain evidence="3">KCTC 32255</strain>
    </source>
</reference>
<dbReference type="AlphaFoldDB" id="A0A918PFE1"/>
<evidence type="ECO:0000256" key="2">
    <source>
        <dbReference type="SAM" id="SignalP"/>
    </source>
</evidence>
<evidence type="ECO:0008006" key="5">
    <source>
        <dbReference type="Google" id="ProtNLM"/>
    </source>
</evidence>
<dbReference type="Pfam" id="PF26363">
    <property type="entry name" value="Phospholipase-like"/>
    <property type="match status" value="1"/>
</dbReference>
<proteinExistence type="predicted"/>
<comment type="caution">
    <text evidence="3">The sequence shown here is derived from an EMBL/GenBank/DDBJ whole genome shotgun (WGS) entry which is preliminary data.</text>
</comment>
<evidence type="ECO:0000313" key="4">
    <source>
        <dbReference type="Proteomes" id="UP000648075"/>
    </source>
</evidence>
<organism evidence="3 4">
    <name type="scientific">Novosphingobium colocasiae</name>
    <dbReference type="NCBI Taxonomy" id="1256513"/>
    <lineage>
        <taxon>Bacteria</taxon>
        <taxon>Pseudomonadati</taxon>
        <taxon>Pseudomonadota</taxon>
        <taxon>Alphaproteobacteria</taxon>
        <taxon>Sphingomonadales</taxon>
        <taxon>Sphingomonadaceae</taxon>
        <taxon>Novosphingobium</taxon>
    </lineage>
</organism>
<reference evidence="3" key="1">
    <citation type="journal article" date="2014" name="Int. J. Syst. Evol. Microbiol.">
        <title>Complete genome sequence of Corynebacterium casei LMG S-19264T (=DSM 44701T), isolated from a smear-ripened cheese.</title>
        <authorList>
            <consortium name="US DOE Joint Genome Institute (JGI-PGF)"/>
            <person name="Walter F."/>
            <person name="Albersmeier A."/>
            <person name="Kalinowski J."/>
            <person name="Ruckert C."/>
        </authorList>
    </citation>
    <scope>NUCLEOTIDE SEQUENCE</scope>
    <source>
        <strain evidence="3">KCTC 32255</strain>
    </source>
</reference>
<dbReference type="SUPFAM" id="SSF53474">
    <property type="entry name" value="alpha/beta-Hydrolases"/>
    <property type="match status" value="1"/>
</dbReference>
<evidence type="ECO:0000256" key="1">
    <source>
        <dbReference type="SAM" id="MobiDB-lite"/>
    </source>
</evidence>